<dbReference type="PANTHER" id="PTHR19302:SF27">
    <property type="entry name" value="GAMMA-TUBULIN COMPLEX COMPONENT 4"/>
    <property type="match status" value="1"/>
</dbReference>
<evidence type="ECO:0000256" key="1">
    <source>
        <dbReference type="ARBA" id="ARBA00004267"/>
    </source>
</evidence>
<dbReference type="InterPro" id="IPR007259">
    <property type="entry name" value="GCP"/>
</dbReference>
<reference evidence="9 10" key="1">
    <citation type="submission" date="2019-01" db="EMBL/GenBank/DDBJ databases">
        <title>Genomes sequencing and comparative genomics of infectious freshwater microsporidia, Cucumispora dikerogammari and Thelohania contejeani.</title>
        <authorList>
            <person name="Cormier A."/>
            <person name="Giraud I."/>
            <person name="Wattier R."/>
            <person name="Teixeira M."/>
            <person name="Grandjean F."/>
            <person name="Rigaud T."/>
            <person name="Cordaux R."/>
        </authorList>
    </citation>
    <scope>NUCLEOTIDE SEQUENCE [LARGE SCALE GENOMIC DNA]</scope>
    <source>
        <strain evidence="9">T1</strain>
        <tissue evidence="9">Spores</tissue>
    </source>
</reference>
<evidence type="ECO:0000259" key="8">
    <source>
        <dbReference type="Pfam" id="PF17681"/>
    </source>
</evidence>
<dbReference type="Pfam" id="PF04130">
    <property type="entry name" value="GCP_C_terminal"/>
    <property type="match status" value="1"/>
</dbReference>
<dbReference type="EMBL" id="SBIQ01000033">
    <property type="protein sequence ID" value="KAF7684025.1"/>
    <property type="molecule type" value="Genomic_DNA"/>
</dbReference>
<evidence type="ECO:0000256" key="3">
    <source>
        <dbReference type="ARBA" id="ARBA00022490"/>
    </source>
</evidence>
<evidence type="ECO:0000259" key="7">
    <source>
        <dbReference type="Pfam" id="PF04130"/>
    </source>
</evidence>
<keyword evidence="4 6" id="KW-0493">Microtubule</keyword>
<dbReference type="Proteomes" id="UP001516464">
    <property type="component" value="Unassembled WGS sequence"/>
</dbReference>
<keyword evidence="3 6" id="KW-0963">Cytoplasm</keyword>
<evidence type="ECO:0000256" key="2">
    <source>
        <dbReference type="ARBA" id="ARBA00010337"/>
    </source>
</evidence>
<evidence type="ECO:0000313" key="10">
    <source>
        <dbReference type="Proteomes" id="UP001516464"/>
    </source>
</evidence>
<organism evidence="9 10">
    <name type="scientific">Astathelohania contejeani</name>
    <dbReference type="NCBI Taxonomy" id="164912"/>
    <lineage>
        <taxon>Eukaryota</taxon>
        <taxon>Fungi</taxon>
        <taxon>Fungi incertae sedis</taxon>
        <taxon>Microsporidia</taxon>
        <taxon>Astathelohaniidae</taxon>
        <taxon>Astathelohania</taxon>
    </lineage>
</organism>
<name>A0ABQ7I0P1_9MICR</name>
<comment type="caution">
    <text evidence="9">The sequence shown here is derived from an EMBL/GenBank/DDBJ whole genome shotgun (WGS) entry which is preliminary data.</text>
</comment>
<accession>A0ABQ7I0P1</accession>
<gene>
    <name evidence="9" type="primary">Tubgcp3</name>
    <name evidence="9" type="ORF">TCON_0779</name>
</gene>
<comment type="subcellular location">
    <subcellularLocation>
        <location evidence="1 6">Cytoplasm</location>
        <location evidence="1 6">Cytoskeleton</location>
        <location evidence="1 6">Microtubule organizing center</location>
    </subcellularLocation>
</comment>
<dbReference type="InterPro" id="IPR041470">
    <property type="entry name" value="GCP_N"/>
</dbReference>
<dbReference type="InterPro" id="IPR040457">
    <property type="entry name" value="GCP_C"/>
</dbReference>
<keyword evidence="10" id="KW-1185">Reference proteome</keyword>
<sequence length="619" mass="72458">MESKIQSLANEMFKIQGYPNPSKDFLEYLYHFATPRKQFLSTSINLPSYILKLASGLTAPEIKLVHFLYKLSTHRIKIREKFVSSALTDPLITEIEASIKKGALGFVVPLFEDAQISMLRSRIPCHLFQIVFDVLQKAQVYKKLKRFDGALSKAQLYFSELVRQELKNYEKAVIECDMRHGLLGFYLMMQEHYTRISVLNQLNECLNDNPKNPFSFLRFYQNNFLCSGEGMLTSEIDEVIKCCSTQTNLLLNEWLYQGIINDVGKEFFIYKNEHMDFWESYAVDYGLVPYFISPDLADKICYVGRCVNLLNEIEKRKNNFIACNYITSQYISILDPNLEELIESLIFEVDEHIKKVFIEGCQLYKHLEYSRKLFLFGREDFIETLFYYLKERGSKISSKRSVSYVLDLALADTFGRLDKFTEKIDVCLLNDSHGLDHISLFCQLDFPLNLILTKEVILKFVKIFKFLWRIKKIEGLLKRVIGFNAYFIPESGGKRPICVSMVEYLTVINKLSYYIKEEVINVHYKRIRSIDGMIVEGLRKGINEILDLILNKIFRGKEKKQIDGFMEALEEMCINIKQGEDVDDRMVRNRFSEFVKVADLENSSIYNLRRYCKVYKETT</sequence>
<evidence type="ECO:0000256" key="5">
    <source>
        <dbReference type="ARBA" id="ARBA00023212"/>
    </source>
</evidence>
<dbReference type="Gene3D" id="1.20.120.1900">
    <property type="entry name" value="Gamma-tubulin complex, C-terminal domain"/>
    <property type="match status" value="1"/>
</dbReference>
<dbReference type="Pfam" id="PF17681">
    <property type="entry name" value="GCP_N_terminal"/>
    <property type="match status" value="1"/>
</dbReference>
<evidence type="ECO:0000313" key="9">
    <source>
        <dbReference type="EMBL" id="KAF7684025.1"/>
    </source>
</evidence>
<comment type="similarity">
    <text evidence="2 6">Belongs to the TUBGCP family.</text>
</comment>
<feature type="domain" description="Gamma tubulin complex component protein N-terminal" evidence="8">
    <location>
        <begin position="123"/>
        <end position="358"/>
    </location>
</feature>
<dbReference type="InterPro" id="IPR042241">
    <property type="entry name" value="GCP_C_sf"/>
</dbReference>
<feature type="domain" description="Gamma tubulin complex component C-terminal" evidence="7">
    <location>
        <begin position="363"/>
        <end position="584"/>
    </location>
</feature>
<proteinExistence type="inferred from homology"/>
<protein>
    <recommendedName>
        <fullName evidence="6">Spindle pole body component</fullName>
    </recommendedName>
</protein>
<dbReference type="PANTHER" id="PTHR19302">
    <property type="entry name" value="GAMMA TUBULIN COMPLEX PROTEIN"/>
    <property type="match status" value="1"/>
</dbReference>
<evidence type="ECO:0000256" key="4">
    <source>
        <dbReference type="ARBA" id="ARBA00022701"/>
    </source>
</evidence>
<evidence type="ECO:0000256" key="6">
    <source>
        <dbReference type="RuleBase" id="RU363050"/>
    </source>
</evidence>
<keyword evidence="5 6" id="KW-0206">Cytoskeleton</keyword>